<proteinExistence type="predicted"/>
<sequence length="26" mass="3008">MGRLLPSLATYEVLESIHTNLHNFDH</sequence>
<dbReference type="EMBL" id="GBRH01278374">
    <property type="protein sequence ID" value="JAD19521.1"/>
    <property type="molecule type" value="Transcribed_RNA"/>
</dbReference>
<protein>
    <submittedName>
        <fullName evidence="1">Uncharacterized protein</fullName>
    </submittedName>
</protein>
<evidence type="ECO:0000313" key="1">
    <source>
        <dbReference type="EMBL" id="JAD19521.1"/>
    </source>
</evidence>
<reference evidence="1" key="1">
    <citation type="submission" date="2014-09" db="EMBL/GenBank/DDBJ databases">
        <authorList>
            <person name="Magalhaes I.L.F."/>
            <person name="Oliveira U."/>
            <person name="Santos F.R."/>
            <person name="Vidigal T.H.D.A."/>
            <person name="Brescovit A.D."/>
            <person name="Santos A.J."/>
        </authorList>
    </citation>
    <scope>NUCLEOTIDE SEQUENCE</scope>
    <source>
        <tissue evidence="1">Shoot tissue taken approximately 20 cm above the soil surface</tissue>
    </source>
</reference>
<reference evidence="1" key="2">
    <citation type="journal article" date="2015" name="Data Brief">
        <title>Shoot transcriptome of the giant reed, Arundo donax.</title>
        <authorList>
            <person name="Barrero R.A."/>
            <person name="Guerrero F.D."/>
            <person name="Moolhuijzen P."/>
            <person name="Goolsby J.A."/>
            <person name="Tidwell J."/>
            <person name="Bellgard S.E."/>
            <person name="Bellgard M.I."/>
        </authorList>
    </citation>
    <scope>NUCLEOTIDE SEQUENCE</scope>
    <source>
        <tissue evidence="1">Shoot tissue taken approximately 20 cm above the soil surface</tissue>
    </source>
</reference>
<accession>A0A0A8Y052</accession>
<dbReference type="AlphaFoldDB" id="A0A0A8Y052"/>
<organism evidence="1">
    <name type="scientific">Arundo donax</name>
    <name type="common">Giant reed</name>
    <name type="synonym">Donax arundinaceus</name>
    <dbReference type="NCBI Taxonomy" id="35708"/>
    <lineage>
        <taxon>Eukaryota</taxon>
        <taxon>Viridiplantae</taxon>
        <taxon>Streptophyta</taxon>
        <taxon>Embryophyta</taxon>
        <taxon>Tracheophyta</taxon>
        <taxon>Spermatophyta</taxon>
        <taxon>Magnoliopsida</taxon>
        <taxon>Liliopsida</taxon>
        <taxon>Poales</taxon>
        <taxon>Poaceae</taxon>
        <taxon>PACMAD clade</taxon>
        <taxon>Arundinoideae</taxon>
        <taxon>Arundineae</taxon>
        <taxon>Arundo</taxon>
    </lineage>
</organism>
<name>A0A0A8Y052_ARUDO</name>